<feature type="DNA-binding region" description="H-T-H motif" evidence="5">
    <location>
        <begin position="40"/>
        <end position="59"/>
    </location>
</feature>
<dbReference type="SUPFAM" id="SSF46689">
    <property type="entry name" value="Homeodomain-like"/>
    <property type="match status" value="1"/>
</dbReference>
<dbReference type="EMBL" id="JAYXHS010000003">
    <property type="protein sequence ID" value="MEC5387402.1"/>
    <property type="molecule type" value="Genomic_DNA"/>
</dbReference>
<evidence type="ECO:0000256" key="1">
    <source>
        <dbReference type="ARBA" id="ARBA00022491"/>
    </source>
</evidence>
<dbReference type="Pfam" id="PF00440">
    <property type="entry name" value="TetR_N"/>
    <property type="match status" value="1"/>
</dbReference>
<keyword evidence="4" id="KW-0804">Transcription</keyword>
<sequence>MENQPSIMARKTKEEALATRCQLLDAAQSVFCERGVSHTSLHEVATAAGLTRGAVYWHFENKADLLAALWERASLPIDTTLEEIDQKFANDPLARIFHRTMTIIQRIATEDDARALMSIILLKCEYVLETEAVRLHLVEAREQCLSKSAADFQAAIDAGQLPATVDPHTAAFGTFAIFDGTCFHWLMAPERFDLVQLAEQTFRAYLDGLKCMGNCDATQAS</sequence>
<comment type="caution">
    <text evidence="7">The sequence shown here is derived from an EMBL/GenBank/DDBJ whole genome shotgun (WGS) entry which is preliminary data.</text>
</comment>
<evidence type="ECO:0000259" key="6">
    <source>
        <dbReference type="PROSITE" id="PS50977"/>
    </source>
</evidence>
<keyword evidence="2" id="KW-0805">Transcription regulation</keyword>
<dbReference type="PROSITE" id="PS01081">
    <property type="entry name" value="HTH_TETR_1"/>
    <property type="match status" value="1"/>
</dbReference>
<dbReference type="PROSITE" id="PS50977">
    <property type="entry name" value="HTH_TETR_2"/>
    <property type="match status" value="1"/>
</dbReference>
<reference evidence="7 8" key="1">
    <citation type="submission" date="2024-01" db="EMBL/GenBank/DDBJ databases">
        <title>Uliginosibacterium soil sp. nov.</title>
        <authorList>
            <person name="Lv Y."/>
        </authorList>
    </citation>
    <scope>NUCLEOTIDE SEQUENCE [LARGE SCALE GENOMIC DNA]</scope>
    <source>
        <strain evidence="7 8">H3</strain>
    </source>
</reference>
<dbReference type="Pfam" id="PF08361">
    <property type="entry name" value="TetR_C_2"/>
    <property type="match status" value="1"/>
</dbReference>
<dbReference type="InterPro" id="IPR013572">
    <property type="entry name" value="Tscrpt_reg_MAATS_C"/>
</dbReference>
<evidence type="ECO:0000313" key="7">
    <source>
        <dbReference type="EMBL" id="MEC5387402.1"/>
    </source>
</evidence>
<dbReference type="InterPro" id="IPR023772">
    <property type="entry name" value="DNA-bd_HTH_TetR-type_CS"/>
</dbReference>
<dbReference type="Proteomes" id="UP001331561">
    <property type="component" value="Unassembled WGS sequence"/>
</dbReference>
<keyword evidence="8" id="KW-1185">Reference proteome</keyword>
<gene>
    <name evidence="7" type="ORF">VVD49_16855</name>
</gene>
<dbReference type="RefSeq" id="WP_327600371.1">
    <property type="nucleotide sequence ID" value="NZ_JAYXHS010000003.1"/>
</dbReference>
<evidence type="ECO:0000256" key="3">
    <source>
        <dbReference type="ARBA" id="ARBA00023125"/>
    </source>
</evidence>
<proteinExistence type="predicted"/>
<dbReference type="InterPro" id="IPR036271">
    <property type="entry name" value="Tet_transcr_reg_TetR-rel_C_sf"/>
</dbReference>
<dbReference type="InterPro" id="IPR050109">
    <property type="entry name" value="HTH-type_TetR-like_transc_reg"/>
</dbReference>
<dbReference type="Gene3D" id="1.10.357.10">
    <property type="entry name" value="Tetracycline Repressor, domain 2"/>
    <property type="match status" value="1"/>
</dbReference>
<evidence type="ECO:0000256" key="5">
    <source>
        <dbReference type="PROSITE-ProRule" id="PRU00335"/>
    </source>
</evidence>
<name>A0ABU6K6X9_9RHOO</name>
<keyword evidence="3 5" id="KW-0238">DNA-binding</keyword>
<dbReference type="PANTHER" id="PTHR30055">
    <property type="entry name" value="HTH-TYPE TRANSCRIPTIONAL REGULATOR RUTR"/>
    <property type="match status" value="1"/>
</dbReference>
<dbReference type="PANTHER" id="PTHR30055:SF240">
    <property type="entry name" value="HTH-TYPE TRANSCRIPTIONAL REGULATOR ACRR"/>
    <property type="match status" value="1"/>
</dbReference>
<evidence type="ECO:0000256" key="4">
    <source>
        <dbReference type="ARBA" id="ARBA00023163"/>
    </source>
</evidence>
<protein>
    <submittedName>
        <fullName evidence="7">TetR family transcriptional regulator</fullName>
    </submittedName>
</protein>
<accession>A0ABU6K6X9</accession>
<keyword evidence="1" id="KW-0678">Repressor</keyword>
<feature type="domain" description="HTH tetR-type" evidence="6">
    <location>
        <begin position="17"/>
        <end position="77"/>
    </location>
</feature>
<dbReference type="PRINTS" id="PR00455">
    <property type="entry name" value="HTHTETR"/>
</dbReference>
<dbReference type="InterPro" id="IPR001647">
    <property type="entry name" value="HTH_TetR"/>
</dbReference>
<dbReference type="InterPro" id="IPR009057">
    <property type="entry name" value="Homeodomain-like_sf"/>
</dbReference>
<organism evidence="7 8">
    <name type="scientific">Uliginosibacterium silvisoli</name>
    <dbReference type="NCBI Taxonomy" id="3114758"/>
    <lineage>
        <taxon>Bacteria</taxon>
        <taxon>Pseudomonadati</taxon>
        <taxon>Pseudomonadota</taxon>
        <taxon>Betaproteobacteria</taxon>
        <taxon>Rhodocyclales</taxon>
        <taxon>Zoogloeaceae</taxon>
        <taxon>Uliginosibacterium</taxon>
    </lineage>
</organism>
<dbReference type="SUPFAM" id="SSF48498">
    <property type="entry name" value="Tetracyclin repressor-like, C-terminal domain"/>
    <property type="match status" value="1"/>
</dbReference>
<evidence type="ECO:0000256" key="2">
    <source>
        <dbReference type="ARBA" id="ARBA00023015"/>
    </source>
</evidence>
<evidence type="ECO:0000313" key="8">
    <source>
        <dbReference type="Proteomes" id="UP001331561"/>
    </source>
</evidence>